<accession>A0A139I727</accession>
<evidence type="ECO:0000313" key="1">
    <source>
        <dbReference type="EMBL" id="KXT10415.1"/>
    </source>
</evidence>
<organism evidence="1 2">
    <name type="scientific">Pseudocercospora musae</name>
    <dbReference type="NCBI Taxonomy" id="113226"/>
    <lineage>
        <taxon>Eukaryota</taxon>
        <taxon>Fungi</taxon>
        <taxon>Dikarya</taxon>
        <taxon>Ascomycota</taxon>
        <taxon>Pezizomycotina</taxon>
        <taxon>Dothideomycetes</taxon>
        <taxon>Dothideomycetidae</taxon>
        <taxon>Mycosphaerellales</taxon>
        <taxon>Mycosphaerellaceae</taxon>
        <taxon>Pseudocercospora</taxon>
    </lineage>
</organism>
<proteinExistence type="predicted"/>
<gene>
    <name evidence="1" type="ORF">AC579_4406</name>
</gene>
<comment type="caution">
    <text evidence="1">The sequence shown here is derived from an EMBL/GenBank/DDBJ whole genome shotgun (WGS) entry which is preliminary data.</text>
</comment>
<dbReference type="Proteomes" id="UP000073492">
    <property type="component" value="Unassembled WGS sequence"/>
</dbReference>
<dbReference type="EMBL" id="LFZO01000262">
    <property type="protein sequence ID" value="KXT10415.1"/>
    <property type="molecule type" value="Genomic_DNA"/>
</dbReference>
<keyword evidence="2" id="KW-1185">Reference proteome</keyword>
<dbReference type="AlphaFoldDB" id="A0A139I727"/>
<evidence type="ECO:0000313" key="2">
    <source>
        <dbReference type="Proteomes" id="UP000073492"/>
    </source>
</evidence>
<protein>
    <submittedName>
        <fullName evidence="1">Uncharacterized protein</fullName>
    </submittedName>
</protein>
<name>A0A139I727_9PEZI</name>
<sequence length="76" mass="8540">MRVLRVNAFTKLVGSSSIDVPKRKSSLKPITRSVKDLRTTATAANELNLDTDLVDPRKVTSFDIRDISRIGKRQEI</sequence>
<reference evidence="1 2" key="1">
    <citation type="submission" date="2015-07" db="EMBL/GenBank/DDBJ databases">
        <title>Comparative genomics of the Sigatoka disease complex on banana suggests a link between parallel evolutionary changes in Pseudocercospora fijiensis and Pseudocercospora eumusae and increased virulence on the banana host.</title>
        <authorList>
            <person name="Chang T.-C."/>
            <person name="Salvucci A."/>
            <person name="Crous P.W."/>
            <person name="Stergiopoulos I."/>
        </authorList>
    </citation>
    <scope>NUCLEOTIDE SEQUENCE [LARGE SCALE GENOMIC DNA]</scope>
    <source>
        <strain evidence="1 2">CBS 116634</strain>
    </source>
</reference>